<dbReference type="EMBL" id="FOEP01000022">
    <property type="protein sequence ID" value="SER05124.1"/>
    <property type="molecule type" value="Genomic_DNA"/>
</dbReference>
<reference evidence="1 2" key="1">
    <citation type="submission" date="2016-10" db="EMBL/GenBank/DDBJ databases">
        <authorList>
            <person name="de Groot N.N."/>
        </authorList>
    </citation>
    <scope>NUCLEOTIDE SEQUENCE [LARGE SCALE GENOMIC DNA]</scope>
    <source>
        <strain evidence="1 2">DSM 22007</strain>
    </source>
</reference>
<evidence type="ECO:0000313" key="2">
    <source>
        <dbReference type="Proteomes" id="UP000198634"/>
    </source>
</evidence>
<gene>
    <name evidence="1" type="ORF">SAMN04488092_12217</name>
</gene>
<dbReference type="AlphaFoldDB" id="A0A1H9L101"/>
<dbReference type="STRING" id="657014.SAMN04488092_12217"/>
<dbReference type="Proteomes" id="UP000198634">
    <property type="component" value="Unassembled WGS sequence"/>
</dbReference>
<evidence type="ECO:0000313" key="1">
    <source>
        <dbReference type="EMBL" id="SER05124.1"/>
    </source>
</evidence>
<protein>
    <submittedName>
        <fullName evidence="1">Uncharacterized protein</fullName>
    </submittedName>
</protein>
<accession>A0A1H9L101</accession>
<name>A0A1H9L101_9RHOB</name>
<organism evidence="1 2">
    <name type="scientific">Thalassovita taeanensis</name>
    <dbReference type="NCBI Taxonomy" id="657014"/>
    <lineage>
        <taxon>Bacteria</taxon>
        <taxon>Pseudomonadati</taxon>
        <taxon>Pseudomonadota</taxon>
        <taxon>Alphaproteobacteria</taxon>
        <taxon>Rhodobacterales</taxon>
        <taxon>Roseobacteraceae</taxon>
        <taxon>Thalassovita</taxon>
    </lineage>
</organism>
<proteinExistence type="predicted"/>
<sequence length="50" mass="5259">MPIYMKDGKSALFIHIPKAAGTSIDHAFLRQGENAGGILHHVAAGLSGCR</sequence>
<keyword evidence="2" id="KW-1185">Reference proteome</keyword>